<accession>F7YWX2</accession>
<gene>
    <name evidence="2" type="ORF">Theth_0472</name>
</gene>
<dbReference type="Gene3D" id="3.40.190.10">
    <property type="entry name" value="Periplasmic binding protein-like II"/>
    <property type="match status" value="1"/>
</dbReference>
<reference evidence="2 3" key="1">
    <citation type="submission" date="2010-11" db="EMBL/GenBank/DDBJ databases">
        <title>The complete genome of Thermotoga thermarum DSM 5069.</title>
        <authorList>
            <consortium name="US DOE Joint Genome Institute (JGI-PGF)"/>
            <person name="Lucas S."/>
            <person name="Copeland A."/>
            <person name="Lapidus A."/>
            <person name="Bruce D."/>
            <person name="Goodwin L."/>
            <person name="Pitluck S."/>
            <person name="Kyrpides N."/>
            <person name="Mavromatis K."/>
            <person name="Ivanova N."/>
            <person name="Zeytun A."/>
            <person name="Brettin T."/>
            <person name="Detter J.C."/>
            <person name="Tapia R."/>
            <person name="Han C."/>
            <person name="Land M."/>
            <person name="Hauser L."/>
            <person name="Markowitz V."/>
            <person name="Cheng J.-F."/>
            <person name="Hugenholtz P."/>
            <person name="Woyke T."/>
            <person name="Wu D."/>
            <person name="Spring S."/>
            <person name="Schroeder M."/>
            <person name="Brambilla E."/>
            <person name="Klenk H.-P."/>
            <person name="Eisen J.A."/>
        </authorList>
    </citation>
    <scope>NUCLEOTIDE SEQUENCE [LARGE SCALE GENOMIC DNA]</scope>
    <source>
        <strain evidence="2 3">DSM 5069</strain>
    </source>
</reference>
<dbReference type="Pfam" id="PF00496">
    <property type="entry name" value="SBP_bac_5"/>
    <property type="match status" value="1"/>
</dbReference>
<dbReference type="InterPro" id="IPR030678">
    <property type="entry name" value="Peptide/Ni-bd"/>
</dbReference>
<organism evidence="2 3">
    <name type="scientific">Pseudothermotoga thermarum DSM 5069</name>
    <dbReference type="NCBI Taxonomy" id="688269"/>
    <lineage>
        <taxon>Bacteria</taxon>
        <taxon>Thermotogati</taxon>
        <taxon>Thermotogota</taxon>
        <taxon>Thermotogae</taxon>
        <taxon>Thermotogales</taxon>
        <taxon>Thermotogaceae</taxon>
        <taxon>Pseudothermotoga</taxon>
    </lineage>
</organism>
<dbReference type="GO" id="GO:1904680">
    <property type="term" value="F:peptide transmembrane transporter activity"/>
    <property type="evidence" value="ECO:0007669"/>
    <property type="project" value="TreeGrafter"/>
</dbReference>
<dbReference type="STRING" id="688269.Theth_0472"/>
<protein>
    <submittedName>
        <fullName evidence="2">Extracellular solute-binding protein family 5</fullName>
    </submittedName>
</protein>
<dbReference type="InterPro" id="IPR000914">
    <property type="entry name" value="SBP_5_dom"/>
</dbReference>
<dbReference type="HOGENOM" id="CLU_017028_8_4_0"/>
<sequence precursor="true">MKKLMLVSLLVLAAISFSAYLNVAVLGDVRTMNPFLVKSSTERIVVGYLYETLLTQREGNLTGRLAESWEVDMDDNSITLKLAQRKFHDGTPVTADDVVFSFNYILQKRLPLGPILAFFTGAEKVDERTVKLRFRTMNISMFSFAPVAIPIIPKAIWEQIEKPLEFPNTTNPIGSGILKFSSMTLQSVTLDSNRDHPEAPKHIEGIIFHNVQDETMGFLGLAKGDYDYLYWDLDPMIVRQILGDSKKYPDVKIARTQGNSVYVLLFNHRKEPMNDVNFRKAIQAAIDYNSIINRVFMGFAEPASLGVIPPKARAVFDSEVGTVSQNLSKATELISKVKYDKKTLRLLVSTDKQANEIGEYIKQSLKNIGINVELDVQGPEGLTTKLKKADFDMALTAYALGTNPEMIYYHLHSSRGLIQNGQVVGFNYGGVNIAELDQLLDSIWMAFTDQERVEAFKKLQSFLKEVVPVVPICIPSNLEAYSTKNFDGWVVSEFEGVMNSQTLINLKPKR</sequence>
<dbReference type="AlphaFoldDB" id="F7YWX2"/>
<dbReference type="Proteomes" id="UP000006804">
    <property type="component" value="Chromosome"/>
</dbReference>
<evidence type="ECO:0000313" key="3">
    <source>
        <dbReference type="Proteomes" id="UP000006804"/>
    </source>
</evidence>
<feature type="domain" description="Solute-binding protein family 5" evidence="1">
    <location>
        <begin position="61"/>
        <end position="411"/>
    </location>
</feature>
<name>F7YWX2_9THEM</name>
<dbReference type="GO" id="GO:0015833">
    <property type="term" value="P:peptide transport"/>
    <property type="evidence" value="ECO:0007669"/>
    <property type="project" value="TreeGrafter"/>
</dbReference>
<dbReference type="KEGG" id="tta:Theth_0472"/>
<dbReference type="SUPFAM" id="SSF53850">
    <property type="entry name" value="Periplasmic binding protein-like II"/>
    <property type="match status" value="1"/>
</dbReference>
<dbReference type="PIRSF" id="PIRSF002741">
    <property type="entry name" value="MppA"/>
    <property type="match status" value="1"/>
</dbReference>
<dbReference type="Gene3D" id="3.10.105.10">
    <property type="entry name" value="Dipeptide-binding Protein, Domain 3"/>
    <property type="match status" value="1"/>
</dbReference>
<dbReference type="CDD" id="cd00995">
    <property type="entry name" value="PBP2_NikA_DppA_OppA_like"/>
    <property type="match status" value="1"/>
</dbReference>
<dbReference type="EMBL" id="CP002351">
    <property type="protein sequence ID" value="AEH50564.1"/>
    <property type="molecule type" value="Genomic_DNA"/>
</dbReference>
<keyword evidence="3" id="KW-1185">Reference proteome</keyword>
<evidence type="ECO:0000313" key="2">
    <source>
        <dbReference type="EMBL" id="AEH50564.1"/>
    </source>
</evidence>
<dbReference type="PATRIC" id="fig|688269.3.peg.485"/>
<dbReference type="OrthoDB" id="48318at2"/>
<proteinExistence type="predicted"/>
<dbReference type="GO" id="GO:0043190">
    <property type="term" value="C:ATP-binding cassette (ABC) transporter complex"/>
    <property type="evidence" value="ECO:0007669"/>
    <property type="project" value="InterPro"/>
</dbReference>
<dbReference type="GO" id="GO:0042597">
    <property type="term" value="C:periplasmic space"/>
    <property type="evidence" value="ECO:0007669"/>
    <property type="project" value="UniProtKB-ARBA"/>
</dbReference>
<dbReference type="PANTHER" id="PTHR30290">
    <property type="entry name" value="PERIPLASMIC BINDING COMPONENT OF ABC TRANSPORTER"/>
    <property type="match status" value="1"/>
</dbReference>
<evidence type="ECO:0000259" key="1">
    <source>
        <dbReference type="Pfam" id="PF00496"/>
    </source>
</evidence>
<dbReference type="eggNOG" id="COG0747">
    <property type="taxonomic scope" value="Bacteria"/>
</dbReference>
<dbReference type="InterPro" id="IPR039424">
    <property type="entry name" value="SBP_5"/>
</dbReference>
<dbReference type="RefSeq" id="WP_013931787.1">
    <property type="nucleotide sequence ID" value="NC_015707.1"/>
</dbReference>